<dbReference type="SMART" id="SM00248">
    <property type="entry name" value="ANK"/>
    <property type="match status" value="6"/>
</dbReference>
<dbReference type="PROSITE" id="PS50297">
    <property type="entry name" value="ANK_REP_REGION"/>
    <property type="match status" value="1"/>
</dbReference>
<dbReference type="Gene3D" id="1.25.40.20">
    <property type="entry name" value="Ankyrin repeat-containing domain"/>
    <property type="match status" value="2"/>
</dbReference>
<feature type="region of interest" description="Disordered" evidence="4">
    <location>
        <begin position="439"/>
        <end position="519"/>
    </location>
</feature>
<sequence length="560" mass="60658">MEGMVADSYRDCDMEVIRYILDNGAIVDDQALQQAVQRQNTGLLALLIQNTVDLRQQGASLVVAAATANNLEAVKILLDAGVDVNTDLARDPRLSVGMWAERRRGTSSVISQVVELWSSSFEDLINMIDFLIWRGAHFRLSAMSPRLSDLMEDVLTSARRQPAGLLKRTVQYIIDAGCDISDPDVPSARLLEACGYPAGLFDENREIFEIIFRNGAMLRPGAPLAAWIGMGGGAGLVNEMLCGGVDIDAYYHHDNFANTALQAAAGKLKEELVVLLLQKGADVHAPARGVHGRTALQATCSLVPRSLTEKAQQIRIVNTLLAYGAKIDAAPARRYGLTALQAAAENGNLEVTMLLLSYDPQADVNKPPCEFAEDWHPYGNALDLSARAGRIDVVKLLLNNDALSSCPGDTGYDGAIQNAEEEGFLAVADLIREHATDDLRSSATRANLSQPQRDWHEYGYDDYSDGYMTFGEDDEDDDDSEDDVSAGSREQQDSAAQAQIQPEAVSHPGPEHAAPEPGWVSDMEAENSLNLENAFGNLADDIGSIYGLDYAPLINTAASF</sequence>
<dbReference type="PANTHER" id="PTHR24198">
    <property type="entry name" value="ANKYRIN REPEAT AND PROTEIN KINASE DOMAIN-CONTAINING PROTEIN"/>
    <property type="match status" value="1"/>
</dbReference>
<dbReference type="PANTHER" id="PTHR24198:SF165">
    <property type="entry name" value="ANKYRIN REPEAT-CONTAINING PROTEIN-RELATED"/>
    <property type="match status" value="1"/>
</dbReference>
<dbReference type="Proteomes" id="UP001430848">
    <property type="component" value="Unassembled WGS sequence"/>
</dbReference>
<feature type="repeat" description="ANK" evidence="3">
    <location>
        <begin position="256"/>
        <end position="288"/>
    </location>
</feature>
<dbReference type="EMBL" id="JAKNSF020000037">
    <property type="protein sequence ID" value="KAK7727602.1"/>
    <property type="molecule type" value="Genomic_DNA"/>
</dbReference>
<keyword evidence="6" id="KW-1185">Reference proteome</keyword>
<evidence type="ECO:0000313" key="6">
    <source>
        <dbReference type="Proteomes" id="UP001430848"/>
    </source>
</evidence>
<feature type="compositionally biased region" description="Polar residues" evidence="4">
    <location>
        <begin position="441"/>
        <end position="452"/>
    </location>
</feature>
<name>A0ABR1P6F6_DIAER</name>
<dbReference type="InterPro" id="IPR036770">
    <property type="entry name" value="Ankyrin_rpt-contain_sf"/>
</dbReference>
<evidence type="ECO:0000256" key="3">
    <source>
        <dbReference type="PROSITE-ProRule" id="PRU00023"/>
    </source>
</evidence>
<organism evidence="5 6">
    <name type="scientific">Diaporthe eres</name>
    <name type="common">Phomopsis oblonga</name>
    <dbReference type="NCBI Taxonomy" id="83184"/>
    <lineage>
        <taxon>Eukaryota</taxon>
        <taxon>Fungi</taxon>
        <taxon>Dikarya</taxon>
        <taxon>Ascomycota</taxon>
        <taxon>Pezizomycotina</taxon>
        <taxon>Sordariomycetes</taxon>
        <taxon>Sordariomycetidae</taxon>
        <taxon>Diaporthales</taxon>
        <taxon>Diaporthaceae</taxon>
        <taxon>Diaporthe</taxon>
        <taxon>Diaporthe eres species complex</taxon>
    </lineage>
</organism>
<keyword evidence="2 3" id="KW-0040">ANK repeat</keyword>
<feature type="repeat" description="ANK" evidence="3">
    <location>
        <begin position="335"/>
        <end position="367"/>
    </location>
</feature>
<evidence type="ECO:0008006" key="7">
    <source>
        <dbReference type="Google" id="ProtNLM"/>
    </source>
</evidence>
<dbReference type="SUPFAM" id="SSF48403">
    <property type="entry name" value="Ankyrin repeat"/>
    <property type="match status" value="1"/>
</dbReference>
<reference evidence="5 6" key="1">
    <citation type="submission" date="2024-02" db="EMBL/GenBank/DDBJ databases">
        <title>De novo assembly and annotation of 12 fungi associated with fruit tree decline syndrome in Ontario, Canada.</title>
        <authorList>
            <person name="Sulman M."/>
            <person name="Ellouze W."/>
            <person name="Ilyukhin E."/>
        </authorList>
    </citation>
    <scope>NUCLEOTIDE SEQUENCE [LARGE SCALE GENOMIC DNA]</scope>
    <source>
        <strain evidence="5 6">M169</strain>
    </source>
</reference>
<gene>
    <name evidence="5" type="ORF">SLS63_007044</name>
</gene>
<accession>A0ABR1P6F6</accession>
<feature type="repeat" description="ANK" evidence="3">
    <location>
        <begin position="57"/>
        <end position="89"/>
    </location>
</feature>
<feature type="compositionally biased region" description="Acidic residues" evidence="4">
    <location>
        <begin position="471"/>
        <end position="484"/>
    </location>
</feature>
<evidence type="ECO:0000256" key="2">
    <source>
        <dbReference type="ARBA" id="ARBA00023043"/>
    </source>
</evidence>
<protein>
    <recommendedName>
        <fullName evidence="7">Ankyrin</fullName>
    </recommendedName>
</protein>
<dbReference type="Pfam" id="PF00023">
    <property type="entry name" value="Ank"/>
    <property type="match status" value="1"/>
</dbReference>
<proteinExistence type="predicted"/>
<dbReference type="InterPro" id="IPR002110">
    <property type="entry name" value="Ankyrin_rpt"/>
</dbReference>
<dbReference type="PROSITE" id="PS50088">
    <property type="entry name" value="ANK_REPEAT"/>
    <property type="match status" value="3"/>
</dbReference>
<dbReference type="Pfam" id="PF12796">
    <property type="entry name" value="Ank_2"/>
    <property type="match status" value="2"/>
</dbReference>
<evidence type="ECO:0000256" key="4">
    <source>
        <dbReference type="SAM" id="MobiDB-lite"/>
    </source>
</evidence>
<comment type="caution">
    <text evidence="5">The sequence shown here is derived from an EMBL/GenBank/DDBJ whole genome shotgun (WGS) entry which is preliminary data.</text>
</comment>
<evidence type="ECO:0000256" key="1">
    <source>
        <dbReference type="ARBA" id="ARBA00022737"/>
    </source>
</evidence>
<evidence type="ECO:0000313" key="5">
    <source>
        <dbReference type="EMBL" id="KAK7727602.1"/>
    </source>
</evidence>
<keyword evidence="1" id="KW-0677">Repeat</keyword>